<protein>
    <submittedName>
        <fullName evidence="1">Uncharacterized protein</fullName>
    </submittedName>
</protein>
<accession>A0ABM7I2C2</accession>
<dbReference type="EMBL" id="AP022567">
    <property type="protein sequence ID" value="BBX37045.1"/>
    <property type="molecule type" value="Genomic_DNA"/>
</dbReference>
<evidence type="ECO:0000313" key="2">
    <source>
        <dbReference type="Proteomes" id="UP000465622"/>
    </source>
</evidence>
<gene>
    <name evidence="1" type="ORF">MMAGJ_63270</name>
</gene>
<evidence type="ECO:0000313" key="1">
    <source>
        <dbReference type="EMBL" id="BBX37045.1"/>
    </source>
</evidence>
<sequence length="70" mass="8030">MVLLRKAVQQNHDRTIRGAFVEDVENQVTVTVLLHWHLAREISRSRPARVTAGRPVQHCRNTVAEQHTPV</sequence>
<keyword evidence="2" id="KW-1185">Reference proteome</keyword>
<dbReference type="Proteomes" id="UP000465622">
    <property type="component" value="Chromosome"/>
</dbReference>
<proteinExistence type="predicted"/>
<organism evidence="1 2">
    <name type="scientific">Mycolicibacterium mageritense</name>
    <name type="common">Mycobacterium mageritense</name>
    <dbReference type="NCBI Taxonomy" id="53462"/>
    <lineage>
        <taxon>Bacteria</taxon>
        <taxon>Bacillati</taxon>
        <taxon>Actinomycetota</taxon>
        <taxon>Actinomycetes</taxon>
        <taxon>Mycobacteriales</taxon>
        <taxon>Mycobacteriaceae</taxon>
        <taxon>Mycolicibacterium</taxon>
    </lineage>
</organism>
<name>A0ABM7I2C2_MYCME</name>
<reference evidence="1 2" key="1">
    <citation type="journal article" date="2019" name="Emerg. Microbes Infect.">
        <title>Comprehensive subspecies identification of 175 nontuberculous mycobacteria species based on 7547 genomic profiles.</title>
        <authorList>
            <person name="Matsumoto Y."/>
            <person name="Kinjo T."/>
            <person name="Motooka D."/>
            <person name="Nabeya D."/>
            <person name="Jung N."/>
            <person name="Uechi K."/>
            <person name="Horii T."/>
            <person name="Iida T."/>
            <person name="Fujita J."/>
            <person name="Nakamura S."/>
        </authorList>
    </citation>
    <scope>NUCLEOTIDE SEQUENCE [LARGE SCALE GENOMIC DNA]</scope>
    <source>
        <strain evidence="1 2">JCM 12375</strain>
    </source>
</reference>